<dbReference type="InterPro" id="IPR006091">
    <property type="entry name" value="Acyl-CoA_Oxase/DH_mid-dom"/>
</dbReference>
<gene>
    <name evidence="6" type="ORF">AB986_04325</name>
</gene>
<dbReference type="PANTHER" id="PTHR43884:SF25">
    <property type="entry name" value="ACYL-COA DEHYDROGENASE YDBM-RELATED"/>
    <property type="match status" value="1"/>
</dbReference>
<dbReference type="Pfam" id="PF08028">
    <property type="entry name" value="Acyl-CoA_dh_2"/>
    <property type="match status" value="1"/>
</dbReference>
<evidence type="ECO:0000256" key="2">
    <source>
        <dbReference type="ARBA" id="ARBA00023002"/>
    </source>
</evidence>
<feature type="domain" description="Acyl-CoA oxidase/dehydrogenase middle" evidence="3">
    <location>
        <begin position="129"/>
        <end position="218"/>
    </location>
</feature>
<dbReference type="PATRIC" id="fig|157733.3.peg.3089"/>
<dbReference type="InterPro" id="IPR046373">
    <property type="entry name" value="Acyl-CoA_Oxase/DH_mid-dom_sf"/>
</dbReference>
<dbReference type="Proteomes" id="UP000035996">
    <property type="component" value="Unassembled WGS sequence"/>
</dbReference>
<keyword evidence="1" id="KW-0285">Flavoprotein</keyword>
<dbReference type="InterPro" id="IPR036250">
    <property type="entry name" value="AcylCo_DH-like_C"/>
</dbReference>
<dbReference type="CDD" id="cd00567">
    <property type="entry name" value="ACAD"/>
    <property type="match status" value="1"/>
</dbReference>
<dbReference type="SUPFAM" id="SSF56645">
    <property type="entry name" value="Acyl-CoA dehydrogenase NM domain-like"/>
    <property type="match status" value="1"/>
</dbReference>
<dbReference type="InterPro" id="IPR013107">
    <property type="entry name" value="Acyl-CoA_DH_C"/>
</dbReference>
<sequence>MHRMIGQFIRNERDQELITLAEKHRIELSEYAEMIDKDATVPSHIIDNMKMSGLTALPVPEQAGGRSMTLYELVLIQEELGKGEASAALSIGWHLGILKDLHDRKPWAEETYAKLCNDVVNGSIINRAQTEEETGDPTRGGLPATIATPVEGGYTITGRKTFTTLSPHLDQVIVKATCEGVPADFLVSMNSEGVQLEKTWDTLGMRGTRSDDLILNNVFVQTGALLETYDKERKTKALPPAWLLHIPAVYLGIAEAARVEALNFVSSYQPNSLDTPLKDVPHIQDKFGKIALSLVTARHFLYSVADQWDRYPEERMMMQPQLFAAKHQAVSSAMEAVDLSMRIVGGRSLMKKNKLERLYRDVRAGLHNPPSDELTLQVLGMSQFKE</sequence>
<dbReference type="AlphaFoldDB" id="A0A0J6CZI7"/>
<name>A0A0J6CZI7_9BACL</name>
<accession>A0A0J6CZI7</accession>
<dbReference type="InterPro" id="IPR037069">
    <property type="entry name" value="AcylCoA_DH/ox_N_sf"/>
</dbReference>
<dbReference type="InterPro" id="IPR013786">
    <property type="entry name" value="AcylCoA_DH/ox_N"/>
</dbReference>
<reference evidence="6" key="1">
    <citation type="submission" date="2015-06" db="EMBL/GenBank/DDBJ databases">
        <authorList>
            <person name="Liu B."/>
            <person name="Wang J."/>
            <person name="Zhu Y."/>
            <person name="Liu G."/>
            <person name="Chen Q."/>
            <person name="Zheng C."/>
            <person name="Che J."/>
            <person name="Ge C."/>
            <person name="Shi H."/>
            <person name="Pan Z."/>
            <person name="Liu X."/>
        </authorList>
    </citation>
    <scope>NUCLEOTIDE SEQUENCE [LARGE SCALE GENOMIC DNA]</scope>
    <source>
        <strain evidence="6">DSM 16346</strain>
    </source>
</reference>
<dbReference type="GO" id="GO:0050660">
    <property type="term" value="F:flavin adenine dinucleotide binding"/>
    <property type="evidence" value="ECO:0007669"/>
    <property type="project" value="InterPro"/>
</dbReference>
<dbReference type="Gene3D" id="2.40.110.10">
    <property type="entry name" value="Butyryl-CoA Dehydrogenase, subunit A, domain 2"/>
    <property type="match status" value="1"/>
</dbReference>
<dbReference type="PIRSF" id="PIRSF016578">
    <property type="entry name" value="HsaA"/>
    <property type="match status" value="1"/>
</dbReference>
<dbReference type="Gene3D" id="1.20.140.10">
    <property type="entry name" value="Butyryl-CoA Dehydrogenase, subunit A, domain 3"/>
    <property type="match status" value="1"/>
</dbReference>
<proteinExistence type="predicted"/>
<evidence type="ECO:0000313" key="6">
    <source>
        <dbReference type="EMBL" id="KMM38520.1"/>
    </source>
</evidence>
<keyword evidence="2" id="KW-0560">Oxidoreductase</keyword>
<evidence type="ECO:0000259" key="3">
    <source>
        <dbReference type="Pfam" id="PF02770"/>
    </source>
</evidence>
<evidence type="ECO:0000313" key="7">
    <source>
        <dbReference type="Proteomes" id="UP000035996"/>
    </source>
</evidence>
<feature type="domain" description="Acyl-CoA dehydrogenase/oxidase N-terminal" evidence="4">
    <location>
        <begin position="27"/>
        <end position="97"/>
    </location>
</feature>
<dbReference type="Pfam" id="PF02771">
    <property type="entry name" value="Acyl-CoA_dh_N"/>
    <property type="match status" value="1"/>
</dbReference>
<organism evidence="6 7">
    <name type="scientific">Guptibacillus hwajinpoensis</name>
    <dbReference type="NCBI Taxonomy" id="208199"/>
    <lineage>
        <taxon>Bacteria</taxon>
        <taxon>Bacillati</taxon>
        <taxon>Bacillota</taxon>
        <taxon>Bacilli</taxon>
        <taxon>Bacillales</taxon>
        <taxon>Guptibacillaceae</taxon>
        <taxon>Guptibacillus</taxon>
    </lineage>
</organism>
<dbReference type="InterPro" id="IPR009100">
    <property type="entry name" value="AcylCoA_DH/oxidase_NM_dom_sf"/>
</dbReference>
<evidence type="ECO:0000259" key="4">
    <source>
        <dbReference type="Pfam" id="PF02771"/>
    </source>
</evidence>
<dbReference type="GO" id="GO:0003995">
    <property type="term" value="F:acyl-CoA dehydrogenase activity"/>
    <property type="evidence" value="ECO:0007669"/>
    <property type="project" value="TreeGrafter"/>
</dbReference>
<evidence type="ECO:0000256" key="1">
    <source>
        <dbReference type="ARBA" id="ARBA00022630"/>
    </source>
</evidence>
<evidence type="ECO:0000259" key="5">
    <source>
        <dbReference type="Pfam" id="PF08028"/>
    </source>
</evidence>
<evidence type="ECO:0008006" key="8">
    <source>
        <dbReference type="Google" id="ProtNLM"/>
    </source>
</evidence>
<dbReference type="Pfam" id="PF02770">
    <property type="entry name" value="Acyl-CoA_dh_M"/>
    <property type="match status" value="1"/>
</dbReference>
<feature type="domain" description="Acyl-CoA dehydrogenase C-terminal" evidence="5">
    <location>
        <begin position="246"/>
        <end position="365"/>
    </location>
</feature>
<comment type="caution">
    <text evidence="6">The sequence shown here is derived from an EMBL/GenBank/DDBJ whole genome shotgun (WGS) entry which is preliminary data.</text>
</comment>
<dbReference type="PANTHER" id="PTHR43884">
    <property type="entry name" value="ACYL-COA DEHYDROGENASE"/>
    <property type="match status" value="1"/>
</dbReference>
<dbReference type="Gene3D" id="1.10.540.10">
    <property type="entry name" value="Acyl-CoA dehydrogenase/oxidase, N-terminal domain"/>
    <property type="match status" value="1"/>
</dbReference>
<keyword evidence="7" id="KW-1185">Reference proteome</keyword>
<dbReference type="EMBL" id="LELK01000001">
    <property type="protein sequence ID" value="KMM38520.1"/>
    <property type="molecule type" value="Genomic_DNA"/>
</dbReference>
<protein>
    <recommendedName>
        <fullName evidence="8">Acyl-CoA dehydrogenase</fullName>
    </recommendedName>
</protein>
<dbReference type="STRING" id="157733.AB986_04325"/>
<dbReference type="SUPFAM" id="SSF47203">
    <property type="entry name" value="Acyl-CoA dehydrogenase C-terminal domain-like"/>
    <property type="match status" value="1"/>
</dbReference>